<feature type="region of interest" description="Disordered" evidence="7">
    <location>
        <begin position="341"/>
        <end position="360"/>
    </location>
</feature>
<proteinExistence type="inferred from homology"/>
<evidence type="ECO:0000256" key="4">
    <source>
        <dbReference type="ARBA" id="ARBA00022741"/>
    </source>
</evidence>
<evidence type="ECO:0000256" key="7">
    <source>
        <dbReference type="SAM" id="MobiDB-lite"/>
    </source>
</evidence>
<feature type="compositionally biased region" description="Low complexity" evidence="7">
    <location>
        <begin position="342"/>
        <end position="354"/>
    </location>
</feature>
<evidence type="ECO:0000313" key="9">
    <source>
        <dbReference type="EMBL" id="PWJ54035.1"/>
    </source>
</evidence>
<dbReference type="GO" id="GO:0005524">
    <property type="term" value="F:ATP binding"/>
    <property type="evidence" value="ECO:0007669"/>
    <property type="project" value="UniProtKB-KW"/>
</dbReference>
<evidence type="ECO:0000256" key="3">
    <source>
        <dbReference type="ARBA" id="ARBA00022490"/>
    </source>
</evidence>
<evidence type="ECO:0000313" key="10">
    <source>
        <dbReference type="Proteomes" id="UP000245469"/>
    </source>
</evidence>
<protein>
    <recommendedName>
        <fullName evidence="6">PhoH-like protein</fullName>
    </recommendedName>
</protein>
<evidence type="ECO:0000256" key="1">
    <source>
        <dbReference type="ARBA" id="ARBA00004496"/>
    </source>
</evidence>
<keyword evidence="5" id="KW-0067">ATP-binding</keyword>
<dbReference type="InterPro" id="IPR051451">
    <property type="entry name" value="PhoH2-like"/>
</dbReference>
<evidence type="ECO:0000256" key="6">
    <source>
        <dbReference type="ARBA" id="ARBA00039970"/>
    </source>
</evidence>
<dbReference type="InterPro" id="IPR027417">
    <property type="entry name" value="P-loop_NTPase"/>
</dbReference>
<dbReference type="GO" id="GO:0005829">
    <property type="term" value="C:cytosol"/>
    <property type="evidence" value="ECO:0007669"/>
    <property type="project" value="TreeGrafter"/>
</dbReference>
<dbReference type="FunFam" id="3.40.50.300:FF:000013">
    <property type="entry name" value="PhoH family ATPase"/>
    <property type="match status" value="1"/>
</dbReference>
<dbReference type="Pfam" id="PF02562">
    <property type="entry name" value="PhoH"/>
    <property type="match status" value="1"/>
</dbReference>
<keyword evidence="3" id="KW-0963">Cytoplasm</keyword>
<dbReference type="Gene3D" id="3.40.50.300">
    <property type="entry name" value="P-loop containing nucleotide triphosphate hydrolases"/>
    <property type="match status" value="1"/>
</dbReference>
<evidence type="ECO:0000256" key="2">
    <source>
        <dbReference type="ARBA" id="ARBA00010393"/>
    </source>
</evidence>
<accession>A0A316A8G7</accession>
<evidence type="ECO:0000259" key="8">
    <source>
        <dbReference type="SMART" id="SM00322"/>
    </source>
</evidence>
<keyword evidence="4" id="KW-0547">Nucleotide-binding</keyword>
<comment type="subcellular location">
    <subcellularLocation>
        <location evidence="1">Cytoplasm</location>
    </subcellularLocation>
</comment>
<dbReference type="PANTHER" id="PTHR30473:SF1">
    <property type="entry name" value="PHOH-LIKE PROTEIN"/>
    <property type="match status" value="1"/>
</dbReference>
<reference evidence="9 10" key="1">
    <citation type="submission" date="2018-03" db="EMBL/GenBank/DDBJ databases">
        <title>Genomic Encyclopedia of Archaeal and Bacterial Type Strains, Phase II (KMG-II): from individual species to whole genera.</title>
        <authorList>
            <person name="Goeker M."/>
        </authorList>
    </citation>
    <scope>NUCLEOTIDE SEQUENCE [LARGE SCALE GENOMIC DNA]</scope>
    <source>
        <strain evidence="9 10">DSM 44889</strain>
    </source>
</reference>
<dbReference type="PANTHER" id="PTHR30473">
    <property type="entry name" value="PROTEIN PHOH"/>
    <property type="match status" value="1"/>
</dbReference>
<dbReference type="Proteomes" id="UP000245469">
    <property type="component" value="Unassembled WGS sequence"/>
</dbReference>
<evidence type="ECO:0000256" key="5">
    <source>
        <dbReference type="ARBA" id="ARBA00022840"/>
    </source>
</evidence>
<comment type="caution">
    <text evidence="9">The sequence shown here is derived from an EMBL/GenBank/DDBJ whole genome shotgun (WGS) entry which is preliminary data.</text>
</comment>
<dbReference type="InterPro" id="IPR003714">
    <property type="entry name" value="PhoH"/>
</dbReference>
<dbReference type="OrthoDB" id="9805148at2"/>
<dbReference type="EMBL" id="QGDQ01000009">
    <property type="protein sequence ID" value="PWJ54035.1"/>
    <property type="molecule type" value="Genomic_DNA"/>
</dbReference>
<dbReference type="GO" id="GO:0003676">
    <property type="term" value="F:nucleic acid binding"/>
    <property type="evidence" value="ECO:0007669"/>
    <property type="project" value="InterPro"/>
</dbReference>
<name>A0A316A8G7_9ACTN</name>
<gene>
    <name evidence="9" type="ORF">BXY45_109117</name>
</gene>
<feature type="domain" description="K Homology" evidence="8">
    <location>
        <begin position="23"/>
        <end position="88"/>
    </location>
</feature>
<sequence>MPDSIPPAGPASASGARPAGAPPAVVHTIVVPPEVPMVALLGTRDELIRAVEKAFPRADVHVRGNEVTVTGAPADVALVERLLDEMTTVVRAGQLLTVDAVERSLGMLRAQTAERPADVLTMNILSGRGRSIRPKTLGQKRYVDAIDSHTIVFGIGPAGTGKTYLAMAKAVQALQAKQVNRIILTRPAVEAGERLGFLPGSLTDKIDPYLRPLYDALHDMLDPDSIPRLMAAGTIEVAPLAYMRGRSLNDSFVVLDEAQNTSAEQMKMFLTRLGFDSKMVITGDSTQVDLPTGTQSGLRVIESILGGIEDIHFSRLTSLDVVRHRLVGEIVDAYGRWDEAHQQPAAAPRAPQGRRSGGPR</sequence>
<dbReference type="InterPro" id="IPR004087">
    <property type="entry name" value="KH_dom"/>
</dbReference>
<keyword evidence="10" id="KW-1185">Reference proteome</keyword>
<dbReference type="SMART" id="SM00322">
    <property type="entry name" value="KH"/>
    <property type="match status" value="1"/>
</dbReference>
<dbReference type="RefSeq" id="WP_109774021.1">
    <property type="nucleotide sequence ID" value="NZ_QGDQ01000009.1"/>
</dbReference>
<organism evidence="9 10">
    <name type="scientific">Quadrisphaera granulorum</name>
    <dbReference type="NCBI Taxonomy" id="317664"/>
    <lineage>
        <taxon>Bacteria</taxon>
        <taxon>Bacillati</taxon>
        <taxon>Actinomycetota</taxon>
        <taxon>Actinomycetes</taxon>
        <taxon>Kineosporiales</taxon>
        <taxon>Kineosporiaceae</taxon>
        <taxon>Quadrisphaera</taxon>
    </lineage>
</organism>
<dbReference type="AlphaFoldDB" id="A0A316A8G7"/>
<dbReference type="SUPFAM" id="SSF52540">
    <property type="entry name" value="P-loop containing nucleoside triphosphate hydrolases"/>
    <property type="match status" value="1"/>
</dbReference>
<comment type="similarity">
    <text evidence="2">Belongs to the PhoH family.</text>
</comment>